<dbReference type="Proteomes" id="UP001298593">
    <property type="component" value="Unassembled WGS sequence"/>
</dbReference>
<accession>A0ABU5XT59</accession>
<protein>
    <submittedName>
        <fullName evidence="2">Uncharacterized protein</fullName>
    </submittedName>
</protein>
<sequence length="95" mass="10030">MATDPESPRKFSALLKRAVAHGHPAPAEADLDPAVLAAINAVAAAWPRVPAALINKAQNTFARSERTRVSAAKPTTPLNINPQPGTHRPGRAGRR</sequence>
<feature type="region of interest" description="Disordered" evidence="1">
    <location>
        <begin position="62"/>
        <end position="95"/>
    </location>
</feature>
<proteinExistence type="predicted"/>
<gene>
    <name evidence="2" type="ORF">KV113_05085</name>
</gene>
<evidence type="ECO:0000313" key="2">
    <source>
        <dbReference type="EMBL" id="MEB3030927.1"/>
    </source>
</evidence>
<dbReference type="EMBL" id="JAYJJU010000003">
    <property type="protein sequence ID" value="MEB3030927.1"/>
    <property type="molecule type" value="Genomic_DNA"/>
</dbReference>
<organism evidence="2 3">
    <name type="scientific">[Mycobacterium] nativiensis</name>
    <dbReference type="NCBI Taxonomy" id="2855503"/>
    <lineage>
        <taxon>Bacteria</taxon>
        <taxon>Bacillati</taxon>
        <taxon>Actinomycetota</taxon>
        <taxon>Actinomycetes</taxon>
        <taxon>Mycobacteriales</taxon>
        <taxon>Mycobacteriaceae</taxon>
        <taxon>Mycolicibacter</taxon>
    </lineage>
</organism>
<reference evidence="2 3" key="1">
    <citation type="submission" date="2023-12" db="EMBL/GenBank/DDBJ databases">
        <title>Description of new species of Mycobacterium terrae complex isolated from sewage at the Sao Paulo Zoological Park Foundation in Brazil.</title>
        <authorList>
            <person name="Romagnoli C.L."/>
            <person name="Conceicao E.C."/>
            <person name="Machado E."/>
            <person name="Barreto L.B.P.F."/>
            <person name="Sharma A."/>
            <person name="Silva N.M."/>
            <person name="Marques L.E."/>
            <person name="Juliana M.A."/>
            <person name="Lourenco M.C.S."/>
            <person name="Digiampietri L.A."/>
            <person name="Suffys P.N."/>
            <person name="Viana-Niero C."/>
        </authorList>
    </citation>
    <scope>NUCLEOTIDE SEQUENCE [LARGE SCALE GENOMIC DNA]</scope>
    <source>
        <strain evidence="2 3">MYC340</strain>
    </source>
</reference>
<name>A0ABU5XT59_9MYCO</name>
<dbReference type="RefSeq" id="WP_224971380.1">
    <property type="nucleotide sequence ID" value="NZ_JAYJJU010000003.1"/>
</dbReference>
<keyword evidence="3" id="KW-1185">Reference proteome</keyword>
<evidence type="ECO:0000256" key="1">
    <source>
        <dbReference type="SAM" id="MobiDB-lite"/>
    </source>
</evidence>
<evidence type="ECO:0000313" key="3">
    <source>
        <dbReference type="Proteomes" id="UP001298593"/>
    </source>
</evidence>
<comment type="caution">
    <text evidence="2">The sequence shown here is derived from an EMBL/GenBank/DDBJ whole genome shotgun (WGS) entry which is preliminary data.</text>
</comment>